<dbReference type="AlphaFoldDB" id="A0A843WNF9"/>
<evidence type="ECO:0000313" key="2">
    <source>
        <dbReference type="EMBL" id="MQM12142.1"/>
    </source>
</evidence>
<protein>
    <submittedName>
        <fullName evidence="2">Uncharacterized protein</fullName>
    </submittedName>
</protein>
<feature type="compositionally biased region" description="Polar residues" evidence="1">
    <location>
        <begin position="26"/>
        <end position="35"/>
    </location>
</feature>
<reference evidence="2" key="1">
    <citation type="submission" date="2017-07" db="EMBL/GenBank/DDBJ databases">
        <title>Taro Niue Genome Assembly and Annotation.</title>
        <authorList>
            <person name="Atibalentja N."/>
            <person name="Keating K."/>
            <person name="Fields C.J."/>
        </authorList>
    </citation>
    <scope>NUCLEOTIDE SEQUENCE</scope>
    <source>
        <strain evidence="2">Niue_2</strain>
        <tissue evidence="2">Leaf</tissue>
    </source>
</reference>
<dbReference type="Proteomes" id="UP000652761">
    <property type="component" value="Unassembled WGS sequence"/>
</dbReference>
<keyword evidence="3" id="KW-1185">Reference proteome</keyword>
<organism evidence="2 3">
    <name type="scientific">Colocasia esculenta</name>
    <name type="common">Wild taro</name>
    <name type="synonym">Arum esculentum</name>
    <dbReference type="NCBI Taxonomy" id="4460"/>
    <lineage>
        <taxon>Eukaryota</taxon>
        <taxon>Viridiplantae</taxon>
        <taxon>Streptophyta</taxon>
        <taxon>Embryophyta</taxon>
        <taxon>Tracheophyta</taxon>
        <taxon>Spermatophyta</taxon>
        <taxon>Magnoliopsida</taxon>
        <taxon>Liliopsida</taxon>
        <taxon>Araceae</taxon>
        <taxon>Aroideae</taxon>
        <taxon>Colocasieae</taxon>
        <taxon>Colocasia</taxon>
    </lineage>
</organism>
<feature type="region of interest" description="Disordered" evidence="1">
    <location>
        <begin position="1"/>
        <end position="71"/>
    </location>
</feature>
<proteinExistence type="predicted"/>
<accession>A0A843WNF9</accession>
<feature type="non-terminal residue" evidence="2">
    <location>
        <position position="1"/>
    </location>
</feature>
<feature type="region of interest" description="Disordered" evidence="1">
    <location>
        <begin position="109"/>
        <end position="133"/>
    </location>
</feature>
<feature type="compositionally biased region" description="Low complexity" evidence="1">
    <location>
        <begin position="109"/>
        <end position="119"/>
    </location>
</feature>
<sequence>GSHQRKAPSITAGRARRRRKDPHPRTISTSLQKGNQQRKRLLPRPAVLVEEERNPHPRATSHAPTDMSLRSGSRVWRLRTVDGVPGNSSEDSVVGHPSQALLPVTQGASFAASASSSVADTIVGSGDWSPGSL</sequence>
<evidence type="ECO:0000313" key="3">
    <source>
        <dbReference type="Proteomes" id="UP000652761"/>
    </source>
</evidence>
<gene>
    <name evidence="2" type="ORF">Taro_045056</name>
</gene>
<comment type="caution">
    <text evidence="2">The sequence shown here is derived from an EMBL/GenBank/DDBJ whole genome shotgun (WGS) entry which is preliminary data.</text>
</comment>
<evidence type="ECO:0000256" key="1">
    <source>
        <dbReference type="SAM" id="MobiDB-lite"/>
    </source>
</evidence>
<name>A0A843WNF9_COLES</name>
<dbReference type="EMBL" id="NMUH01005209">
    <property type="protein sequence ID" value="MQM12142.1"/>
    <property type="molecule type" value="Genomic_DNA"/>
</dbReference>